<dbReference type="EMBL" id="UYIN01000018">
    <property type="protein sequence ID" value="VDG72760.1"/>
    <property type="molecule type" value="Genomic_DNA"/>
</dbReference>
<organism evidence="1 2">
    <name type="scientific">Clostridium carnis</name>
    <dbReference type="NCBI Taxonomy" id="1530"/>
    <lineage>
        <taxon>Bacteria</taxon>
        <taxon>Bacillati</taxon>
        <taxon>Bacillota</taxon>
        <taxon>Clostridia</taxon>
        <taxon>Eubacteriales</taxon>
        <taxon>Clostridiaceae</taxon>
        <taxon>Clostridium</taxon>
    </lineage>
</organism>
<evidence type="ECO:0000313" key="2">
    <source>
        <dbReference type="Proteomes" id="UP000277570"/>
    </source>
</evidence>
<accession>A0ABY6SXG6</accession>
<sequence length="37" mass="4240">MIEVSLKNILMIIQKTLDSVDNRMVGHGEEAAYDIEY</sequence>
<reference evidence="1 2" key="1">
    <citation type="submission" date="2018-11" db="EMBL/GenBank/DDBJ databases">
        <authorList>
            <consortium name="Pathogen Informatics"/>
        </authorList>
    </citation>
    <scope>NUCLEOTIDE SEQUENCE [LARGE SCALE GENOMIC DNA]</scope>
    <source>
        <strain evidence="1 2">NCTC10913</strain>
    </source>
</reference>
<name>A0ABY6SXG6_9CLOT</name>
<comment type="caution">
    <text evidence="1">The sequence shown here is derived from an EMBL/GenBank/DDBJ whole genome shotgun (WGS) entry which is preliminary data.</text>
</comment>
<protein>
    <submittedName>
        <fullName evidence="1">Uncharacterized protein</fullName>
    </submittedName>
</protein>
<proteinExistence type="predicted"/>
<keyword evidence="2" id="KW-1185">Reference proteome</keyword>
<gene>
    <name evidence="1" type="ORF">NCTC10913_03089</name>
</gene>
<dbReference type="Proteomes" id="UP000277570">
    <property type="component" value="Unassembled WGS sequence"/>
</dbReference>
<evidence type="ECO:0000313" key="1">
    <source>
        <dbReference type="EMBL" id="VDG72760.1"/>
    </source>
</evidence>